<feature type="transmembrane region" description="Helical" evidence="1">
    <location>
        <begin position="45"/>
        <end position="64"/>
    </location>
</feature>
<gene>
    <name evidence="2" type="ORF">UU83_C0010G0009</name>
</gene>
<reference evidence="2 3" key="1">
    <citation type="journal article" date="2015" name="Nature">
        <title>rRNA introns, odd ribosomes, and small enigmatic genomes across a large radiation of phyla.</title>
        <authorList>
            <person name="Brown C.T."/>
            <person name="Hug L.A."/>
            <person name="Thomas B.C."/>
            <person name="Sharon I."/>
            <person name="Castelle C.J."/>
            <person name="Singh A."/>
            <person name="Wilkins M.J."/>
            <person name="Williams K.H."/>
            <person name="Banfield J.F."/>
        </authorList>
    </citation>
    <scope>NUCLEOTIDE SEQUENCE [LARGE SCALE GENOMIC DNA]</scope>
</reference>
<protein>
    <submittedName>
        <fullName evidence="2">Uncharacterized protein</fullName>
    </submittedName>
</protein>
<accession>A0A0G0XJJ3</accession>
<keyword evidence="1" id="KW-1133">Transmembrane helix</keyword>
<keyword evidence="1" id="KW-0812">Transmembrane</keyword>
<evidence type="ECO:0000313" key="2">
    <source>
        <dbReference type="EMBL" id="KKS25074.1"/>
    </source>
</evidence>
<organism evidence="2 3">
    <name type="scientific">Candidatus Jorgensenbacteria bacterium GW2011_GWF2_41_8</name>
    <dbReference type="NCBI Taxonomy" id="1618667"/>
    <lineage>
        <taxon>Bacteria</taxon>
        <taxon>Candidatus Joergenseniibacteriota</taxon>
    </lineage>
</organism>
<name>A0A0G0XJJ3_9BACT</name>
<dbReference type="Proteomes" id="UP000033856">
    <property type="component" value="Unassembled WGS sequence"/>
</dbReference>
<evidence type="ECO:0000313" key="3">
    <source>
        <dbReference type="Proteomes" id="UP000033856"/>
    </source>
</evidence>
<evidence type="ECO:0000256" key="1">
    <source>
        <dbReference type="SAM" id="Phobius"/>
    </source>
</evidence>
<dbReference type="EMBL" id="LCCD01000010">
    <property type="protein sequence ID" value="KKS25074.1"/>
    <property type="molecule type" value="Genomic_DNA"/>
</dbReference>
<sequence length="190" mass="21088">MKTYLLEGDSSATARGLQDFLSFKKSVPEKRCAEYDEQGFTLVEAMVTLVILTTALIPALFLSTQATNVSFSIKNNLAAANLAQEGIEIVRAIRDNNWFQSLDFDNNITAGTWRVDWNSDTLIALGSNPALKINNGLYNYSAGTDSLFKRTITVTKVNAAELQIVSNVTWTERGNRAKSITAESHLFNWR</sequence>
<proteinExistence type="predicted"/>
<comment type="caution">
    <text evidence="2">The sequence shown here is derived from an EMBL/GenBank/DDBJ whole genome shotgun (WGS) entry which is preliminary data.</text>
</comment>
<dbReference type="InterPro" id="IPR012902">
    <property type="entry name" value="N_methyl_site"/>
</dbReference>
<keyword evidence="1" id="KW-0472">Membrane</keyword>
<dbReference type="AlphaFoldDB" id="A0A0G0XJJ3"/>
<dbReference type="Pfam" id="PF07963">
    <property type="entry name" value="N_methyl"/>
    <property type="match status" value="1"/>
</dbReference>